<evidence type="ECO:0000256" key="1">
    <source>
        <dbReference type="ARBA" id="ARBA00022630"/>
    </source>
</evidence>
<dbReference type="InterPro" id="IPR036188">
    <property type="entry name" value="FAD/NAD-bd_sf"/>
</dbReference>
<dbReference type="Gene3D" id="3.50.50.60">
    <property type="entry name" value="FAD/NAD(P)-binding domain"/>
    <property type="match status" value="1"/>
</dbReference>
<keyword evidence="6" id="KW-1185">Reference proteome</keyword>
<dbReference type="Pfam" id="PF21274">
    <property type="entry name" value="Rng_hyd_C"/>
    <property type="match status" value="1"/>
</dbReference>
<name>A0AA38R2E5_9PEZI</name>
<dbReference type="Gene3D" id="3.30.9.10">
    <property type="entry name" value="D-Amino Acid Oxidase, subunit A, domain 2"/>
    <property type="match status" value="1"/>
</dbReference>
<evidence type="ECO:0000313" key="5">
    <source>
        <dbReference type="EMBL" id="KAJ9133445.1"/>
    </source>
</evidence>
<dbReference type="Pfam" id="PF01494">
    <property type="entry name" value="FAD_binding_3"/>
    <property type="match status" value="1"/>
</dbReference>
<keyword evidence="2" id="KW-0274">FAD</keyword>
<dbReference type="PANTHER" id="PTHR43004">
    <property type="entry name" value="TRK SYSTEM POTASSIUM UPTAKE PROTEIN"/>
    <property type="match status" value="1"/>
</dbReference>
<dbReference type="Gene3D" id="3.40.30.120">
    <property type="match status" value="1"/>
</dbReference>
<dbReference type="Proteomes" id="UP001174694">
    <property type="component" value="Unassembled WGS sequence"/>
</dbReference>
<evidence type="ECO:0000256" key="3">
    <source>
        <dbReference type="ARBA" id="ARBA00023002"/>
    </source>
</evidence>
<dbReference type="InterPro" id="IPR050641">
    <property type="entry name" value="RIFMO-like"/>
</dbReference>
<gene>
    <name evidence="5" type="ORF">NKR23_g10762</name>
</gene>
<evidence type="ECO:0000256" key="2">
    <source>
        <dbReference type="ARBA" id="ARBA00022827"/>
    </source>
</evidence>
<dbReference type="SUPFAM" id="SSF51905">
    <property type="entry name" value="FAD/NAD(P)-binding domain"/>
    <property type="match status" value="1"/>
</dbReference>
<keyword evidence="3" id="KW-0560">Oxidoreductase</keyword>
<accession>A0AA38R2E5</accession>
<organism evidence="5 6">
    <name type="scientific">Pleurostoma richardsiae</name>
    <dbReference type="NCBI Taxonomy" id="41990"/>
    <lineage>
        <taxon>Eukaryota</taxon>
        <taxon>Fungi</taxon>
        <taxon>Dikarya</taxon>
        <taxon>Ascomycota</taxon>
        <taxon>Pezizomycotina</taxon>
        <taxon>Sordariomycetes</taxon>
        <taxon>Sordariomycetidae</taxon>
        <taxon>Calosphaeriales</taxon>
        <taxon>Pleurostomataceae</taxon>
        <taxon>Pleurostoma</taxon>
    </lineage>
</organism>
<proteinExistence type="predicted"/>
<dbReference type="GO" id="GO:0016709">
    <property type="term" value="F:oxidoreductase activity, acting on paired donors, with incorporation or reduction of molecular oxygen, NAD(P)H as one donor, and incorporation of one atom of oxygen"/>
    <property type="evidence" value="ECO:0007669"/>
    <property type="project" value="UniProtKB-ARBA"/>
</dbReference>
<evidence type="ECO:0000313" key="6">
    <source>
        <dbReference type="Proteomes" id="UP001174694"/>
    </source>
</evidence>
<dbReference type="GO" id="GO:0071949">
    <property type="term" value="F:FAD binding"/>
    <property type="evidence" value="ECO:0007669"/>
    <property type="project" value="InterPro"/>
</dbReference>
<dbReference type="PANTHER" id="PTHR43004:SF8">
    <property type="entry name" value="FAD-BINDING DOMAIN-CONTAINING PROTEIN-RELATED"/>
    <property type="match status" value="1"/>
</dbReference>
<sequence length="585" mass="65317">MERFPVAIIGGGTIGLSASILLSQRNIPHVLFERHPGTSIHPKACGINQRTMEIFRTMGIEQAVRSIACPDDIKGRTAWYTGLGEDGREVCSRDAWGGGKYAEEYAAFSPSRYEILPQIRLEPVLVARARELNPDALRYCSEVTGLREVDDGVVLTVRAEGQADKEVFARFVIAADGGRSITTQLGVPWLGERDIMDMVSVHFRAPIRSRHPDPTNFITWFTHPDKGGSVRTGYLYQIGPWPLDSPEAQQSEEWVFGFAIAESDPARFDEAASIARLRSSLRLRDLPIEVITISHWNVQCLSAERYRVGRVFLVGDAAHKIPPFGALGMNTGIQDVQNLVWKVELALKDEWAYEGLLQSYDTERRPIGRRVGLSSLRNMRFHGLVMDVALGMDPTKSSEENAAAIAPFFDDTHPEHAAKVEAVKKAMKILDLEFKAPGAEVGWFYPSVDVDGEGKANNHEGQLLEDGELNSEFFFPSTIPGHNIPHVWLTKAGETVAIRDLIPQNRFLLVATNRRWEQFVSDLVTVELIGSGGWTDTAGEWAKHTKDYEAVLVRPDGIIAWRGAWREPQPRDWQDVLARALCQKT</sequence>
<reference evidence="5" key="1">
    <citation type="submission" date="2022-07" db="EMBL/GenBank/DDBJ databases">
        <title>Fungi with potential for degradation of polypropylene.</title>
        <authorList>
            <person name="Gostincar C."/>
        </authorList>
    </citation>
    <scope>NUCLEOTIDE SEQUENCE</scope>
    <source>
        <strain evidence="5">EXF-13308</strain>
    </source>
</reference>
<keyword evidence="1" id="KW-0285">Flavoprotein</keyword>
<dbReference type="AlphaFoldDB" id="A0AA38R2E5"/>
<protein>
    <submittedName>
        <fullName evidence="5">2,4-dichlorophenol 6-monooxygenase</fullName>
    </submittedName>
</protein>
<dbReference type="InterPro" id="IPR002938">
    <property type="entry name" value="FAD-bd"/>
</dbReference>
<evidence type="ECO:0000259" key="4">
    <source>
        <dbReference type="Pfam" id="PF01494"/>
    </source>
</evidence>
<dbReference type="PRINTS" id="PR00420">
    <property type="entry name" value="RNGMNOXGNASE"/>
</dbReference>
<comment type="caution">
    <text evidence="5">The sequence shown here is derived from an EMBL/GenBank/DDBJ whole genome shotgun (WGS) entry which is preliminary data.</text>
</comment>
<feature type="domain" description="FAD-binding" evidence="4">
    <location>
        <begin position="4"/>
        <end position="371"/>
    </location>
</feature>
<dbReference type="EMBL" id="JANBVO010000050">
    <property type="protein sequence ID" value="KAJ9133445.1"/>
    <property type="molecule type" value="Genomic_DNA"/>
</dbReference>